<keyword evidence="1" id="KW-0732">Signal</keyword>
<keyword evidence="2" id="KW-1185">Reference proteome</keyword>
<dbReference type="WBParaSite" id="PSAMB.scaffold981size37699.g10142.t1">
    <property type="protein sequence ID" value="PSAMB.scaffold981size37699.g10142.t1"/>
    <property type="gene ID" value="PSAMB.scaffold981size37699.g10142"/>
</dbReference>
<feature type="signal peptide" evidence="1">
    <location>
        <begin position="1"/>
        <end position="21"/>
    </location>
</feature>
<dbReference type="Proteomes" id="UP000887566">
    <property type="component" value="Unplaced"/>
</dbReference>
<name>A0A914XRR4_9BILA</name>
<proteinExistence type="predicted"/>
<evidence type="ECO:0000313" key="3">
    <source>
        <dbReference type="WBParaSite" id="PSAMB.scaffold981size37699.g10142.t1"/>
    </source>
</evidence>
<evidence type="ECO:0000256" key="1">
    <source>
        <dbReference type="SAM" id="SignalP"/>
    </source>
</evidence>
<feature type="chain" id="PRO_5037448569" evidence="1">
    <location>
        <begin position="22"/>
        <end position="165"/>
    </location>
</feature>
<dbReference type="PROSITE" id="PS51257">
    <property type="entry name" value="PROKAR_LIPOPROTEIN"/>
    <property type="match status" value="1"/>
</dbReference>
<accession>A0A914XRR4</accession>
<organism evidence="2 3">
    <name type="scientific">Plectus sambesii</name>
    <dbReference type="NCBI Taxonomy" id="2011161"/>
    <lineage>
        <taxon>Eukaryota</taxon>
        <taxon>Metazoa</taxon>
        <taxon>Ecdysozoa</taxon>
        <taxon>Nematoda</taxon>
        <taxon>Chromadorea</taxon>
        <taxon>Plectida</taxon>
        <taxon>Plectina</taxon>
        <taxon>Plectoidea</taxon>
        <taxon>Plectidae</taxon>
        <taxon>Plectus</taxon>
    </lineage>
</organism>
<protein>
    <submittedName>
        <fullName evidence="3">Uncharacterized protein</fullName>
    </submittedName>
</protein>
<sequence>MLLRLIAVSLVMLGCASEVLGAKFNCTATGVNINECLWKPENENTWYEFSGRMQIRDMSAVTFILKKQNTDGCIQKSTWKDVQAWIKIQTPPKPLLKIYKSLTEEQKTTVVGAFSMDYEYEYMQKVYAVYDFVAKKQEKLSKANAKKVDKWYEKRWDACKGAGPF</sequence>
<reference evidence="3" key="1">
    <citation type="submission" date="2022-11" db="UniProtKB">
        <authorList>
            <consortium name="WormBaseParasite"/>
        </authorList>
    </citation>
    <scope>IDENTIFICATION</scope>
</reference>
<dbReference type="AlphaFoldDB" id="A0A914XRR4"/>
<evidence type="ECO:0000313" key="2">
    <source>
        <dbReference type="Proteomes" id="UP000887566"/>
    </source>
</evidence>